<sequence length="401" mass="42202">METTLLLLAQSEAVRAGRPRPRGRPLVPSSWPEDRARVRGQACVPSAPPVSQMSDAVTLRILPGKPHLVVTMRLPTQNCLLWLTCLISELEPARMACGNADPQDLKGTCPALGTSKPPASMTAFQGTLAGAAANHVGRPVLQEPLGPAPWERRPLIRWLDVAVQSFGWSDGAKLKPYPLKARTPKSTVSVAHLLATRQHLSKLLRTSHGSIGAKTGRASNKVPVKSHLPFQRCQHGTEAGWPPAASSRPRRGEGGHEPSPYGGQGGHEQGGWRGRREGGNKHEGGWTDGGNGAGGGYHDGAYQDSGFLGSPGGSPGGHHGGGHGGSYQGGSDGGFQTSTYTGSGYQGGGYQQGRYHDGGRRGDQGSAYGERGGCGGQGGGWGRKGYQHNHFRFGHGRHYPS</sequence>
<feature type="region of interest" description="Disordered" evidence="2">
    <location>
        <begin position="207"/>
        <end position="226"/>
    </location>
</feature>
<proteinExistence type="inferred from homology"/>
<evidence type="ECO:0000256" key="1">
    <source>
        <dbReference type="ARBA" id="ARBA00007218"/>
    </source>
</evidence>
<dbReference type="PANTHER" id="PTHR31353:SF9">
    <property type="entry name" value="PROTEIN FAM98A"/>
    <property type="match status" value="1"/>
</dbReference>
<protein>
    <submittedName>
        <fullName evidence="3">(raccoon dog) hypothetical protein</fullName>
    </submittedName>
</protein>
<name>A0A811ZP86_NYCPR</name>
<dbReference type="AlphaFoldDB" id="A0A811ZP86"/>
<organism evidence="3 4">
    <name type="scientific">Nyctereutes procyonoides</name>
    <name type="common">Raccoon dog</name>
    <name type="synonym">Canis procyonoides</name>
    <dbReference type="NCBI Taxonomy" id="34880"/>
    <lineage>
        <taxon>Eukaryota</taxon>
        <taxon>Metazoa</taxon>
        <taxon>Chordata</taxon>
        <taxon>Craniata</taxon>
        <taxon>Vertebrata</taxon>
        <taxon>Euteleostomi</taxon>
        <taxon>Mammalia</taxon>
        <taxon>Eutheria</taxon>
        <taxon>Laurasiatheria</taxon>
        <taxon>Carnivora</taxon>
        <taxon>Caniformia</taxon>
        <taxon>Canidae</taxon>
        <taxon>Nyctereutes</taxon>
    </lineage>
</organism>
<dbReference type="EMBL" id="CAJHUB010000771">
    <property type="protein sequence ID" value="CAD7690495.1"/>
    <property type="molecule type" value="Genomic_DNA"/>
</dbReference>
<feature type="region of interest" description="Disordered" evidence="2">
    <location>
        <begin position="231"/>
        <end position="383"/>
    </location>
</feature>
<dbReference type="Pfam" id="PF10239">
    <property type="entry name" value="DUF2465"/>
    <property type="match status" value="1"/>
</dbReference>
<reference evidence="3" key="1">
    <citation type="submission" date="2020-12" db="EMBL/GenBank/DDBJ databases">
        <authorList>
            <consortium name="Molecular Ecology Group"/>
        </authorList>
    </citation>
    <scope>NUCLEOTIDE SEQUENCE</scope>
    <source>
        <strain evidence="3">TBG_1078</strain>
    </source>
</reference>
<feature type="compositionally biased region" description="Low complexity" evidence="2">
    <location>
        <begin position="334"/>
        <end position="343"/>
    </location>
</feature>
<comment type="caution">
    <text evidence="3">The sequence shown here is derived from an EMBL/GenBank/DDBJ whole genome shotgun (WGS) entry which is preliminary data.</text>
</comment>
<feature type="compositionally biased region" description="Gly residues" evidence="2">
    <location>
        <begin position="286"/>
        <end position="298"/>
    </location>
</feature>
<feature type="compositionally biased region" description="Gly residues" evidence="2">
    <location>
        <begin position="370"/>
        <end position="383"/>
    </location>
</feature>
<evidence type="ECO:0000313" key="4">
    <source>
        <dbReference type="Proteomes" id="UP000645828"/>
    </source>
</evidence>
<evidence type="ECO:0000313" key="3">
    <source>
        <dbReference type="EMBL" id="CAD7690495.1"/>
    </source>
</evidence>
<keyword evidence="4" id="KW-1185">Reference proteome</keyword>
<feature type="compositionally biased region" description="Gly residues" evidence="2">
    <location>
        <begin position="262"/>
        <end position="272"/>
    </location>
</feature>
<feature type="compositionally biased region" description="Basic and acidic residues" evidence="2">
    <location>
        <begin position="354"/>
        <end position="363"/>
    </location>
</feature>
<feature type="compositionally biased region" description="Basic and acidic residues" evidence="2">
    <location>
        <begin position="274"/>
        <end position="285"/>
    </location>
</feature>
<accession>A0A811ZP86</accession>
<feature type="region of interest" description="Disordered" evidence="2">
    <location>
        <begin position="14"/>
        <end position="34"/>
    </location>
</feature>
<dbReference type="InterPro" id="IPR018797">
    <property type="entry name" value="FAM98"/>
</dbReference>
<dbReference type="GO" id="GO:0072669">
    <property type="term" value="C:tRNA-splicing ligase complex"/>
    <property type="evidence" value="ECO:0007669"/>
    <property type="project" value="TreeGrafter"/>
</dbReference>
<dbReference type="Proteomes" id="UP000645828">
    <property type="component" value="Unassembled WGS sequence"/>
</dbReference>
<gene>
    <name evidence="3" type="ORF">NYPRO_LOCUS23289</name>
</gene>
<dbReference type="PANTHER" id="PTHR31353">
    <property type="entry name" value="FAM98"/>
    <property type="match status" value="1"/>
</dbReference>
<evidence type="ECO:0000256" key="2">
    <source>
        <dbReference type="SAM" id="MobiDB-lite"/>
    </source>
</evidence>
<comment type="similarity">
    <text evidence="1">Belongs to the FAM98 family.</text>
</comment>
<feature type="compositionally biased region" description="Gly residues" evidence="2">
    <location>
        <begin position="309"/>
        <end position="333"/>
    </location>
</feature>